<dbReference type="InterPro" id="IPR013924">
    <property type="entry name" value="RNase_H2_suC"/>
</dbReference>
<proteinExistence type="predicted"/>
<dbReference type="AlphaFoldDB" id="A0A0L0NRQ1"/>
<name>A0A0L0NRQ1_CANAR</name>
<dbReference type="PANTHER" id="PTHR47204">
    <property type="entry name" value="OS02G0168900 PROTEIN"/>
    <property type="match status" value="1"/>
</dbReference>
<protein>
    <submittedName>
        <fullName evidence="1">Uncharacterized protein</fullName>
    </submittedName>
</protein>
<comment type="caution">
    <text evidence="1">The sequence shown here is derived from an EMBL/GenBank/DDBJ whole genome shotgun (WGS) entry which is preliminary data.</text>
</comment>
<organism evidence="1 2">
    <name type="scientific">Candidozyma auris</name>
    <name type="common">Yeast</name>
    <name type="synonym">Candida auris</name>
    <dbReference type="NCBI Taxonomy" id="498019"/>
    <lineage>
        <taxon>Eukaryota</taxon>
        <taxon>Fungi</taxon>
        <taxon>Dikarya</taxon>
        <taxon>Ascomycota</taxon>
        <taxon>Saccharomycotina</taxon>
        <taxon>Pichiomycetes</taxon>
        <taxon>Metschnikowiaceae</taxon>
        <taxon>Candidozyma</taxon>
    </lineage>
</organism>
<dbReference type="GO" id="GO:0032299">
    <property type="term" value="C:ribonuclease H2 complex"/>
    <property type="evidence" value="ECO:0007669"/>
    <property type="project" value="InterPro"/>
</dbReference>
<dbReference type="PANTHER" id="PTHR47204:SF1">
    <property type="entry name" value="RIBONUCLEASE H2 SUBUNIT C"/>
    <property type="match status" value="1"/>
</dbReference>
<dbReference type="CDD" id="cd09271">
    <property type="entry name" value="RNase_H2-C"/>
    <property type="match status" value="1"/>
</dbReference>
<dbReference type="GO" id="GO:0006401">
    <property type="term" value="P:RNA catabolic process"/>
    <property type="evidence" value="ECO:0007669"/>
    <property type="project" value="InterPro"/>
</dbReference>
<evidence type="ECO:0000313" key="1">
    <source>
        <dbReference type="EMBL" id="KND96821.1"/>
    </source>
</evidence>
<dbReference type="EMBL" id="LGST01000050">
    <property type="protein sequence ID" value="KND96821.1"/>
    <property type="molecule type" value="Genomic_DNA"/>
</dbReference>
<dbReference type="Pfam" id="PF08615">
    <property type="entry name" value="RNase_H2_suC"/>
    <property type="match status" value="1"/>
</dbReference>
<sequence>MPSKLLISEGDIPTLQANIMPFSLRHNGEIDTRQFFAPTRRSETYMNEDVLTCHFRGLKLVGRPLEFENRTAYVINRSESVSQGENDCSNTSKLYVAVAKAKPITIFAHDTVPSSHDKWCLINEWNTIANIIHGER</sequence>
<dbReference type="Proteomes" id="UP000037122">
    <property type="component" value="Unassembled WGS sequence"/>
</dbReference>
<gene>
    <name evidence="1" type="ORF">QG37_06938</name>
</gene>
<reference evidence="2" key="1">
    <citation type="journal article" date="2015" name="BMC Genomics">
        <title>Draft genome of a commonly misdiagnosed multidrug resistant pathogen Candida auris.</title>
        <authorList>
            <person name="Chatterjee S."/>
            <person name="Alampalli S.V."/>
            <person name="Nageshan R.K."/>
            <person name="Chettiar S.T."/>
            <person name="Joshi S."/>
            <person name="Tatu U.S."/>
        </authorList>
    </citation>
    <scope>NUCLEOTIDE SEQUENCE [LARGE SCALE GENOMIC DNA]</scope>
    <source>
        <strain evidence="2">6684</strain>
    </source>
</reference>
<accession>A0A0L0NRQ1</accession>
<dbReference type="Gene3D" id="2.40.128.680">
    <property type="match status" value="1"/>
</dbReference>
<dbReference type="VEuPathDB" id="FungiDB:QG37_06938"/>
<evidence type="ECO:0000313" key="2">
    <source>
        <dbReference type="Proteomes" id="UP000037122"/>
    </source>
</evidence>